<evidence type="ECO:0000256" key="2">
    <source>
        <dbReference type="SAM" id="SignalP"/>
    </source>
</evidence>
<organism evidence="3 4">
    <name type="scientific">Belnapia arida</name>
    <dbReference type="NCBI Taxonomy" id="2804533"/>
    <lineage>
        <taxon>Bacteria</taxon>
        <taxon>Pseudomonadati</taxon>
        <taxon>Pseudomonadota</taxon>
        <taxon>Alphaproteobacteria</taxon>
        <taxon>Acetobacterales</taxon>
        <taxon>Roseomonadaceae</taxon>
        <taxon>Belnapia</taxon>
    </lineage>
</organism>
<feature type="signal peptide" evidence="2">
    <location>
        <begin position="1"/>
        <end position="20"/>
    </location>
</feature>
<feature type="chain" id="PRO_5045485724" evidence="2">
    <location>
        <begin position="21"/>
        <end position="63"/>
    </location>
</feature>
<sequence length="63" mass="6604">MIRLFLALLALVPLVGCGRAGPPRAPGPKEEVIYPRAYPRPDPPPVPPGAASPEGAARVPRAR</sequence>
<accession>A0ABS1UDW0</accession>
<protein>
    <submittedName>
        <fullName evidence="3">Uncharacterized protein</fullName>
    </submittedName>
</protein>
<feature type="compositionally biased region" description="Low complexity" evidence="1">
    <location>
        <begin position="51"/>
        <end position="63"/>
    </location>
</feature>
<gene>
    <name evidence="3" type="ORF">JMJ56_25900</name>
</gene>
<feature type="region of interest" description="Disordered" evidence="1">
    <location>
        <begin position="18"/>
        <end position="63"/>
    </location>
</feature>
<proteinExistence type="predicted"/>
<evidence type="ECO:0000313" key="3">
    <source>
        <dbReference type="EMBL" id="MBL6081431.1"/>
    </source>
</evidence>
<keyword evidence="2" id="KW-0732">Signal</keyword>
<evidence type="ECO:0000313" key="4">
    <source>
        <dbReference type="Proteomes" id="UP000660885"/>
    </source>
</evidence>
<evidence type="ECO:0000256" key="1">
    <source>
        <dbReference type="SAM" id="MobiDB-lite"/>
    </source>
</evidence>
<keyword evidence="4" id="KW-1185">Reference proteome</keyword>
<reference evidence="3 4" key="1">
    <citation type="submission" date="2021-01" db="EMBL/GenBank/DDBJ databases">
        <title>Belnapia mucosa sp. nov. and Belnapia arida sp. nov., isolated from the Tabernas Desert (Almeria, Spain).</title>
        <authorList>
            <person name="Molina-Menor E."/>
            <person name="Vidal-Verdu A."/>
            <person name="Calonge A."/>
            <person name="Satari L."/>
            <person name="Pereto J."/>
            <person name="Porcar M."/>
        </authorList>
    </citation>
    <scope>NUCLEOTIDE SEQUENCE [LARGE SCALE GENOMIC DNA]</scope>
    <source>
        <strain evidence="3 4">T18</strain>
    </source>
</reference>
<dbReference type="RefSeq" id="WP_202834649.1">
    <property type="nucleotide sequence ID" value="NZ_JAETWB010000026.1"/>
</dbReference>
<comment type="caution">
    <text evidence="3">The sequence shown here is derived from an EMBL/GenBank/DDBJ whole genome shotgun (WGS) entry which is preliminary data.</text>
</comment>
<feature type="compositionally biased region" description="Pro residues" evidence="1">
    <location>
        <begin position="38"/>
        <end position="50"/>
    </location>
</feature>
<dbReference type="Proteomes" id="UP000660885">
    <property type="component" value="Unassembled WGS sequence"/>
</dbReference>
<name>A0ABS1UDW0_9PROT</name>
<dbReference type="EMBL" id="JAETWB010000026">
    <property type="protein sequence ID" value="MBL6081431.1"/>
    <property type="molecule type" value="Genomic_DNA"/>
</dbReference>